<dbReference type="PROSITE" id="PS50240">
    <property type="entry name" value="TRYPSIN_DOM"/>
    <property type="match status" value="1"/>
</dbReference>
<evidence type="ECO:0000256" key="2">
    <source>
        <dbReference type="ARBA" id="ARBA00022670"/>
    </source>
</evidence>
<dbReference type="PROSITE" id="PS00135">
    <property type="entry name" value="TRYPSIN_SER"/>
    <property type="match status" value="1"/>
</dbReference>
<accession>A0A7E5VI53</accession>
<dbReference type="GeneID" id="113494063"/>
<sequence length="336" mass="35593">MRAQLVLAALVCAWGAGEGAARNGSRYGFYRSMVAERNGTRGLGAAGKPGAGLGSSRRVFGGEATTLSSYPSACVLLDRYWSARCSAAVVALRWALTAAHCVSPQIAYVKYNSRRPASPEGDLASVHYLYRHPGYKVVQEDEGRGIDVTLLHHDVGLVRTRQDMFLTNTPQLDPMQAMRLYNPIDLKNEEVQVLGYGRTEKSMLGEELFEVRLRLVFCERGAWFHCVCGVAAARTGGGARGVCSGDSGGPVLYRGAQVGVTSMGPLECAAGKVDPAEGATSVFTALYNYADLINATIYDTEAALRMRIIGSGAPRAGAACPLLAAAALALLLVPAG</sequence>
<dbReference type="GO" id="GO:0006508">
    <property type="term" value="P:proteolysis"/>
    <property type="evidence" value="ECO:0007669"/>
    <property type="project" value="UniProtKB-KW"/>
</dbReference>
<evidence type="ECO:0000256" key="1">
    <source>
        <dbReference type="ARBA" id="ARBA00007664"/>
    </source>
</evidence>
<dbReference type="SUPFAM" id="SSF50494">
    <property type="entry name" value="Trypsin-like serine proteases"/>
    <property type="match status" value="1"/>
</dbReference>
<dbReference type="Gene3D" id="2.40.10.10">
    <property type="entry name" value="Trypsin-like serine proteases"/>
    <property type="match status" value="1"/>
</dbReference>
<evidence type="ECO:0000256" key="7">
    <source>
        <dbReference type="SAM" id="SignalP"/>
    </source>
</evidence>
<dbReference type="PANTHER" id="PTHR24276:SF98">
    <property type="entry name" value="FI18310P1-RELATED"/>
    <property type="match status" value="1"/>
</dbReference>
<dbReference type="Proteomes" id="UP000322000">
    <property type="component" value="Chromosome 5"/>
</dbReference>
<dbReference type="PANTHER" id="PTHR24276">
    <property type="entry name" value="POLYSERASE-RELATED"/>
    <property type="match status" value="1"/>
</dbReference>
<dbReference type="InParanoid" id="A0A7E5VI53"/>
<keyword evidence="3 6" id="KW-0378">Hydrolase</keyword>
<keyword evidence="9" id="KW-1185">Reference proteome</keyword>
<dbReference type="InterPro" id="IPR050430">
    <property type="entry name" value="Peptidase_S1"/>
</dbReference>
<dbReference type="InterPro" id="IPR009003">
    <property type="entry name" value="Peptidase_S1_PA"/>
</dbReference>
<evidence type="ECO:0000256" key="6">
    <source>
        <dbReference type="RuleBase" id="RU363034"/>
    </source>
</evidence>
<evidence type="ECO:0000259" key="8">
    <source>
        <dbReference type="PROSITE" id="PS50240"/>
    </source>
</evidence>
<gene>
    <name evidence="10" type="primary">LOC113494063</name>
</gene>
<feature type="signal peptide" evidence="7">
    <location>
        <begin position="1"/>
        <end position="21"/>
    </location>
</feature>
<dbReference type="SMART" id="SM00020">
    <property type="entry name" value="Tryp_SPc"/>
    <property type="match status" value="1"/>
</dbReference>
<dbReference type="InterPro" id="IPR018114">
    <property type="entry name" value="TRYPSIN_HIS"/>
</dbReference>
<feature type="domain" description="Peptidase S1" evidence="8">
    <location>
        <begin position="59"/>
        <end position="298"/>
    </location>
</feature>
<dbReference type="InterPro" id="IPR043504">
    <property type="entry name" value="Peptidase_S1_PA_chymotrypsin"/>
</dbReference>
<dbReference type="PRINTS" id="PR00722">
    <property type="entry name" value="CHYMOTRYPSIN"/>
</dbReference>
<dbReference type="RefSeq" id="XP_026728000.1">
    <property type="nucleotide sequence ID" value="XM_026872199.1"/>
</dbReference>
<keyword evidence="4 6" id="KW-0720">Serine protease</keyword>
<reference evidence="10" key="1">
    <citation type="submission" date="2025-08" db="UniProtKB">
        <authorList>
            <consortium name="RefSeq"/>
        </authorList>
    </citation>
    <scope>IDENTIFICATION</scope>
</reference>
<evidence type="ECO:0000313" key="9">
    <source>
        <dbReference type="Proteomes" id="UP000322000"/>
    </source>
</evidence>
<dbReference type="GO" id="GO:0004252">
    <property type="term" value="F:serine-type endopeptidase activity"/>
    <property type="evidence" value="ECO:0007669"/>
    <property type="project" value="InterPro"/>
</dbReference>
<evidence type="ECO:0000256" key="5">
    <source>
        <dbReference type="ARBA" id="ARBA00023157"/>
    </source>
</evidence>
<dbReference type="InterPro" id="IPR001314">
    <property type="entry name" value="Peptidase_S1A"/>
</dbReference>
<dbReference type="Pfam" id="PF00089">
    <property type="entry name" value="Trypsin"/>
    <property type="match status" value="1"/>
</dbReference>
<evidence type="ECO:0000313" key="10">
    <source>
        <dbReference type="RefSeq" id="XP_026728000.1"/>
    </source>
</evidence>
<dbReference type="KEGG" id="tnl:113494063"/>
<protein>
    <submittedName>
        <fullName evidence="10">Chymotrypsin-1-like</fullName>
    </submittedName>
</protein>
<dbReference type="InterPro" id="IPR033116">
    <property type="entry name" value="TRYPSIN_SER"/>
</dbReference>
<keyword evidence="5" id="KW-1015">Disulfide bond</keyword>
<keyword evidence="7" id="KW-0732">Signal</keyword>
<dbReference type="PROSITE" id="PS00134">
    <property type="entry name" value="TRYPSIN_HIS"/>
    <property type="match status" value="1"/>
</dbReference>
<dbReference type="AlphaFoldDB" id="A0A7E5VI53"/>
<evidence type="ECO:0000256" key="4">
    <source>
        <dbReference type="ARBA" id="ARBA00022825"/>
    </source>
</evidence>
<organism evidence="9 10">
    <name type="scientific">Trichoplusia ni</name>
    <name type="common">Cabbage looper</name>
    <dbReference type="NCBI Taxonomy" id="7111"/>
    <lineage>
        <taxon>Eukaryota</taxon>
        <taxon>Metazoa</taxon>
        <taxon>Ecdysozoa</taxon>
        <taxon>Arthropoda</taxon>
        <taxon>Hexapoda</taxon>
        <taxon>Insecta</taxon>
        <taxon>Pterygota</taxon>
        <taxon>Neoptera</taxon>
        <taxon>Endopterygota</taxon>
        <taxon>Lepidoptera</taxon>
        <taxon>Glossata</taxon>
        <taxon>Ditrysia</taxon>
        <taxon>Noctuoidea</taxon>
        <taxon>Noctuidae</taxon>
        <taxon>Plusiinae</taxon>
        <taxon>Trichoplusia</taxon>
    </lineage>
</organism>
<keyword evidence="2 6" id="KW-0645">Protease</keyword>
<feature type="chain" id="PRO_5028926865" evidence="7">
    <location>
        <begin position="22"/>
        <end position="336"/>
    </location>
</feature>
<evidence type="ECO:0000256" key="3">
    <source>
        <dbReference type="ARBA" id="ARBA00022801"/>
    </source>
</evidence>
<comment type="similarity">
    <text evidence="1">Belongs to the peptidase S1 family.</text>
</comment>
<proteinExistence type="inferred from homology"/>
<name>A0A7E5VI53_TRINI</name>
<dbReference type="InterPro" id="IPR001254">
    <property type="entry name" value="Trypsin_dom"/>
</dbReference>